<evidence type="ECO:0000313" key="2">
    <source>
        <dbReference type="EMBL" id="QHA09338.1"/>
    </source>
</evidence>
<dbReference type="SUPFAM" id="SSF55729">
    <property type="entry name" value="Acyl-CoA N-acyltransferases (Nat)"/>
    <property type="match status" value="1"/>
</dbReference>
<dbReference type="InterPro" id="IPR016181">
    <property type="entry name" value="Acyl_CoA_acyltransferase"/>
</dbReference>
<dbReference type="Pfam" id="PF00583">
    <property type="entry name" value="Acetyltransf_1"/>
    <property type="match status" value="1"/>
</dbReference>
<sequence>MAVHWVKLELDVAGFDQDRFEQYVTKCQSQGLRFTTLADLGDTPEHRRALYELNKECAADIPERGEFYSFDEYVERRFEVASYDPRGVVIALDGEAWVGMAATSEHEDFMFNEMTGVRAGYRGQGISIAMKTFGMTFAEECGASRVRTFHHPANASAIAMNRKMGFVDAVD</sequence>
<proteinExistence type="predicted"/>
<dbReference type="AlphaFoldDB" id="A0A6I6N816"/>
<evidence type="ECO:0000313" key="3">
    <source>
        <dbReference type="Proteomes" id="UP000436138"/>
    </source>
</evidence>
<dbReference type="Gene3D" id="3.40.630.30">
    <property type="match status" value="1"/>
</dbReference>
<protein>
    <submittedName>
        <fullName evidence="2">GNAT family N-acetyltransferase</fullName>
    </submittedName>
</protein>
<evidence type="ECO:0000259" key="1">
    <source>
        <dbReference type="PROSITE" id="PS51186"/>
    </source>
</evidence>
<keyword evidence="3" id="KW-1185">Reference proteome</keyword>
<keyword evidence="2" id="KW-0808">Transferase</keyword>
<feature type="domain" description="N-acetyltransferase" evidence="1">
    <location>
        <begin position="32"/>
        <end position="171"/>
    </location>
</feature>
<dbReference type="Proteomes" id="UP000436138">
    <property type="component" value="Chromosome"/>
</dbReference>
<dbReference type="KEGG" id="sbro:GQF42_00855"/>
<dbReference type="EMBL" id="CP047020">
    <property type="protein sequence ID" value="QHA09338.1"/>
    <property type="molecule type" value="Genomic_DNA"/>
</dbReference>
<gene>
    <name evidence="2" type="ORF">GQF42_00855</name>
</gene>
<dbReference type="PROSITE" id="PS51186">
    <property type="entry name" value="GNAT"/>
    <property type="match status" value="1"/>
</dbReference>
<organism evidence="2 3">
    <name type="scientific">Streptomyces broussonetiae</name>
    <dbReference type="NCBI Taxonomy" id="2686304"/>
    <lineage>
        <taxon>Bacteria</taxon>
        <taxon>Bacillati</taxon>
        <taxon>Actinomycetota</taxon>
        <taxon>Actinomycetes</taxon>
        <taxon>Kitasatosporales</taxon>
        <taxon>Streptomycetaceae</taxon>
        <taxon>Streptomyces</taxon>
    </lineage>
</organism>
<dbReference type="InterPro" id="IPR000182">
    <property type="entry name" value="GNAT_dom"/>
</dbReference>
<accession>A0A6I6N816</accession>
<dbReference type="GO" id="GO:0016747">
    <property type="term" value="F:acyltransferase activity, transferring groups other than amino-acyl groups"/>
    <property type="evidence" value="ECO:0007669"/>
    <property type="project" value="InterPro"/>
</dbReference>
<name>A0A6I6N816_9ACTN</name>
<reference evidence="2 3" key="1">
    <citation type="submission" date="2019-12" db="EMBL/GenBank/DDBJ databases">
        <title>Streptomyces sp. strain T44 isolated from rhizosphere soil of Broussonetia papyrifera.</title>
        <authorList>
            <person name="Mo P."/>
        </authorList>
    </citation>
    <scope>NUCLEOTIDE SEQUENCE [LARGE SCALE GENOMIC DNA]</scope>
    <source>
        <strain evidence="2 3">T44</strain>
    </source>
</reference>